<accession>A0ABQ9NJK1</accession>
<dbReference type="Gene3D" id="1.10.510.10">
    <property type="entry name" value="Transferase(Phosphotransferase) domain 1"/>
    <property type="match status" value="1"/>
</dbReference>
<evidence type="ECO:0000256" key="2">
    <source>
        <dbReference type="ARBA" id="ARBA00012513"/>
    </source>
</evidence>
<keyword evidence="7 13" id="KW-0067">ATP-binding</keyword>
<comment type="subcellular location">
    <subcellularLocation>
        <location evidence="1">Preautophagosomal structure membrane</location>
        <topology evidence="1">Peripheral membrane protein</topology>
    </subcellularLocation>
</comment>
<dbReference type="InterPro" id="IPR048941">
    <property type="entry name" value="ATG1-like_MIT2"/>
</dbReference>
<sequence>MATPSGTPRRSTRTPAQAEPEAVTMIGPFQKLESIGKGSFAMVYRGVHVKQKSLVAIKSVQLYKLNSKLKDNLLSEIKILRSLQHPHIVAMIDCKESSAHMHIVTEFCELGDLSAFIKKRSSLTEHPATADMIQKYPNPAYGGLNEVVVRHFLKQIASALEFLRAKNCMHRDIKPQNLLINPSPQYYAKYKPEPMPLAITANSLVPATGIPSLPMLKVADFGFARFLPQTSLAETLCGSPLYMAPEILRYEKYDAKADLWSVGTVLHEMMTAKPPFRAGNHVELLRKIEKQDDDIRFPRELAISTGMKHIIRSLLKKAPIERISFESFFDHQVIKEEIPGLVGEDLPSKPESQASALTQDIQSRTASAPEPARQVSQQQEPIQYPSSPRVKPALGATPPSRPASRPTITGSPSTPPRAVTGVRRHSNAPQPGNEPQQAPPRERRPPLMSHATAPARQIIPQERAPVAAAVAMDRRHSRNSPSPSSSMLKEHFERERNPRGVEDRALREAREKAANDIAFERDYVLVEKRTVEVNALADELAASPQLHRGFSERPSSPHHGAMVRRATTQGTPASAPGTQGTPSRAIQMAAGRQRPEGVHQANSYERRYGPNPGSATSVISKALNMANFRLFGGLGISPPFGKGPSPPQGYGAFPTYPTAQSDRLLLGTSAKPANPRDEDAKVLMVVEELAHRSNVVYGFAEVKFKQLLPAGPLDDHGIGGAEKQQDEADAPGEEELTTDAIVTISEEALVLYVKALGILSRSIDLVASWWNRSNRGGIVGDSASPTSNSPSTTAAATTSRMNHVLQWARARFNECFEKSEFAGRKLMDAQKQLPLDHPGHPNNHPSASGSATSSIGTSAENIILTTGITAEKLMYDRALEMSRAAAVNELVGEDLAGCEINYCTAIHMLEAILDGEYDIASGRSKKDSKTEAGAISGLENGDRVTVQKLVESMKARLKALRKKIEMQKVAKRASLSGTASSGQTLQGKGSPSPTPVAANTPPR</sequence>
<dbReference type="PROSITE" id="PS00107">
    <property type="entry name" value="PROTEIN_KINASE_ATP"/>
    <property type="match status" value="1"/>
</dbReference>
<evidence type="ECO:0000256" key="13">
    <source>
        <dbReference type="PROSITE-ProRule" id="PRU10141"/>
    </source>
</evidence>
<dbReference type="Pfam" id="PF21127">
    <property type="entry name" value="ATG1-like_MIT2"/>
    <property type="match status" value="1"/>
</dbReference>
<dbReference type="PANTHER" id="PTHR24348:SF22">
    <property type="entry name" value="NON-SPECIFIC SERINE_THREONINE PROTEIN KINASE"/>
    <property type="match status" value="1"/>
</dbReference>
<name>A0ABQ9NJK1_9PEZI</name>
<feature type="region of interest" description="Disordered" evidence="15">
    <location>
        <begin position="971"/>
        <end position="1003"/>
    </location>
</feature>
<comment type="catalytic activity">
    <reaction evidence="12">
        <text>L-seryl-[protein] + ATP = O-phospho-L-seryl-[protein] + ADP + H(+)</text>
        <dbReference type="Rhea" id="RHEA:17989"/>
        <dbReference type="Rhea" id="RHEA-COMP:9863"/>
        <dbReference type="Rhea" id="RHEA-COMP:11604"/>
        <dbReference type="ChEBI" id="CHEBI:15378"/>
        <dbReference type="ChEBI" id="CHEBI:29999"/>
        <dbReference type="ChEBI" id="CHEBI:30616"/>
        <dbReference type="ChEBI" id="CHEBI:83421"/>
        <dbReference type="ChEBI" id="CHEBI:456216"/>
        <dbReference type="EC" id="2.7.11.1"/>
    </reaction>
</comment>
<evidence type="ECO:0000256" key="12">
    <source>
        <dbReference type="ARBA" id="ARBA00048679"/>
    </source>
</evidence>
<evidence type="ECO:0000256" key="7">
    <source>
        <dbReference type="ARBA" id="ARBA00022840"/>
    </source>
</evidence>
<feature type="region of interest" description="Disordered" evidence="15">
    <location>
        <begin position="342"/>
        <end position="500"/>
    </location>
</feature>
<feature type="region of interest" description="Disordered" evidence="15">
    <location>
        <begin position="777"/>
        <end position="797"/>
    </location>
</feature>
<dbReference type="EC" id="2.7.11.1" evidence="2"/>
<feature type="compositionally biased region" description="Basic and acidic residues" evidence="15">
    <location>
        <begin position="488"/>
        <end position="500"/>
    </location>
</feature>
<evidence type="ECO:0000259" key="16">
    <source>
        <dbReference type="PROSITE" id="PS50011"/>
    </source>
</evidence>
<reference evidence="17" key="1">
    <citation type="submission" date="2022-10" db="EMBL/GenBank/DDBJ databases">
        <title>Culturing micro-colonial fungi from biological soil crusts in the Mojave desert and describing Neophaeococcomyces mojavensis, and introducing the new genera and species Taxawa tesnikishii.</title>
        <authorList>
            <person name="Kurbessoian T."/>
            <person name="Stajich J.E."/>
        </authorList>
    </citation>
    <scope>NUCLEOTIDE SEQUENCE</scope>
    <source>
        <strain evidence="17">TK_1</strain>
    </source>
</reference>
<evidence type="ECO:0000256" key="4">
    <source>
        <dbReference type="ARBA" id="ARBA00022679"/>
    </source>
</evidence>
<feature type="region of interest" description="Disordered" evidence="15">
    <location>
        <begin position="545"/>
        <end position="582"/>
    </location>
</feature>
<dbReference type="InterPro" id="IPR045269">
    <property type="entry name" value="Atg1-like"/>
</dbReference>
<feature type="domain" description="Protein kinase" evidence="16">
    <location>
        <begin position="29"/>
        <end position="334"/>
    </location>
</feature>
<comment type="caution">
    <text evidence="17">The sequence shown here is derived from an EMBL/GenBank/DDBJ whole genome shotgun (WGS) entry which is preliminary data.</text>
</comment>
<evidence type="ECO:0000256" key="8">
    <source>
        <dbReference type="ARBA" id="ARBA00022927"/>
    </source>
</evidence>
<evidence type="ECO:0000256" key="15">
    <source>
        <dbReference type="SAM" id="MobiDB-lite"/>
    </source>
</evidence>
<dbReference type="InterPro" id="IPR017441">
    <property type="entry name" value="Protein_kinase_ATP_BS"/>
</dbReference>
<dbReference type="InterPro" id="IPR008271">
    <property type="entry name" value="Ser/Thr_kinase_AS"/>
</dbReference>
<dbReference type="SUPFAM" id="SSF56112">
    <property type="entry name" value="Protein kinase-like (PK-like)"/>
    <property type="match status" value="1"/>
</dbReference>
<evidence type="ECO:0000256" key="3">
    <source>
        <dbReference type="ARBA" id="ARBA00022527"/>
    </source>
</evidence>
<evidence type="ECO:0000313" key="18">
    <source>
        <dbReference type="Proteomes" id="UP001172684"/>
    </source>
</evidence>
<gene>
    <name evidence="17" type="primary">ATG1</name>
    <name evidence="17" type="ORF">H2201_008415</name>
</gene>
<dbReference type="GO" id="GO:0004674">
    <property type="term" value="F:protein serine/threonine kinase activity"/>
    <property type="evidence" value="ECO:0007669"/>
    <property type="project" value="UniProtKB-EC"/>
</dbReference>
<comment type="catalytic activity">
    <reaction evidence="11">
        <text>L-threonyl-[protein] + ATP = O-phospho-L-threonyl-[protein] + ADP + H(+)</text>
        <dbReference type="Rhea" id="RHEA:46608"/>
        <dbReference type="Rhea" id="RHEA-COMP:11060"/>
        <dbReference type="Rhea" id="RHEA-COMP:11605"/>
        <dbReference type="ChEBI" id="CHEBI:15378"/>
        <dbReference type="ChEBI" id="CHEBI:30013"/>
        <dbReference type="ChEBI" id="CHEBI:30616"/>
        <dbReference type="ChEBI" id="CHEBI:61977"/>
        <dbReference type="ChEBI" id="CHEBI:456216"/>
        <dbReference type="EC" id="2.7.11.1"/>
    </reaction>
</comment>
<dbReference type="Proteomes" id="UP001172684">
    <property type="component" value="Unassembled WGS sequence"/>
</dbReference>
<dbReference type="InterPro" id="IPR022708">
    <property type="entry name" value="Atg1-like_tMIT"/>
</dbReference>
<dbReference type="InterPro" id="IPR000719">
    <property type="entry name" value="Prot_kinase_dom"/>
</dbReference>
<evidence type="ECO:0000256" key="6">
    <source>
        <dbReference type="ARBA" id="ARBA00022777"/>
    </source>
</evidence>
<protein>
    <recommendedName>
        <fullName evidence="2">non-specific serine/threonine protein kinase</fullName>
        <ecNumber evidence="2">2.7.11.1</ecNumber>
    </recommendedName>
    <alternativeName>
        <fullName evidence="10">Autophagy-related protein 1</fullName>
    </alternativeName>
</protein>
<keyword evidence="18" id="KW-1185">Reference proteome</keyword>
<feature type="coiled-coil region" evidence="14">
    <location>
        <begin position="943"/>
        <end position="970"/>
    </location>
</feature>
<keyword evidence="5 13" id="KW-0547">Nucleotide-binding</keyword>
<keyword evidence="6 17" id="KW-0418">Kinase</keyword>
<dbReference type="InterPro" id="IPR011009">
    <property type="entry name" value="Kinase-like_dom_sf"/>
</dbReference>
<feature type="compositionally biased region" description="Polar residues" evidence="15">
    <location>
        <begin position="566"/>
        <end position="582"/>
    </location>
</feature>
<feature type="binding site" evidence="13">
    <location>
        <position position="58"/>
    </location>
    <ligand>
        <name>ATP</name>
        <dbReference type="ChEBI" id="CHEBI:30616"/>
    </ligand>
</feature>
<dbReference type="PROSITE" id="PS00108">
    <property type="entry name" value="PROTEIN_KINASE_ST"/>
    <property type="match status" value="1"/>
</dbReference>
<evidence type="ECO:0000313" key="17">
    <source>
        <dbReference type="EMBL" id="KAJ9656853.1"/>
    </source>
</evidence>
<keyword evidence="14" id="KW-0175">Coiled coil</keyword>
<feature type="compositionally biased region" description="Polar residues" evidence="15">
    <location>
        <begin position="350"/>
        <end position="366"/>
    </location>
</feature>
<evidence type="ECO:0000256" key="11">
    <source>
        <dbReference type="ARBA" id="ARBA00047899"/>
    </source>
</evidence>
<proteinExistence type="predicted"/>
<evidence type="ECO:0000256" key="9">
    <source>
        <dbReference type="ARBA" id="ARBA00023006"/>
    </source>
</evidence>
<keyword evidence="8" id="KW-0653">Protein transport</keyword>
<evidence type="ECO:0000256" key="10">
    <source>
        <dbReference type="ARBA" id="ARBA00030237"/>
    </source>
</evidence>
<feature type="compositionally biased region" description="Low complexity" evidence="15">
    <location>
        <begin position="782"/>
        <end position="797"/>
    </location>
</feature>
<dbReference type="Pfam" id="PF12063">
    <property type="entry name" value="ATG1-like_MIT1"/>
    <property type="match status" value="1"/>
</dbReference>
<keyword evidence="9" id="KW-0072">Autophagy</keyword>
<evidence type="ECO:0000256" key="14">
    <source>
        <dbReference type="SAM" id="Coils"/>
    </source>
</evidence>
<evidence type="ECO:0000256" key="1">
    <source>
        <dbReference type="ARBA" id="ARBA00004623"/>
    </source>
</evidence>
<feature type="region of interest" description="Disordered" evidence="15">
    <location>
        <begin position="832"/>
        <end position="854"/>
    </location>
</feature>
<keyword evidence="8" id="KW-0813">Transport</keyword>
<evidence type="ECO:0000256" key="5">
    <source>
        <dbReference type="ARBA" id="ARBA00022741"/>
    </source>
</evidence>
<dbReference type="SMART" id="SM00220">
    <property type="entry name" value="S_TKc"/>
    <property type="match status" value="1"/>
</dbReference>
<dbReference type="EMBL" id="JAPDRL010000115">
    <property type="protein sequence ID" value="KAJ9656853.1"/>
    <property type="molecule type" value="Genomic_DNA"/>
</dbReference>
<dbReference type="CDD" id="cd14009">
    <property type="entry name" value="STKc_ATG1_ULK_like"/>
    <property type="match status" value="1"/>
</dbReference>
<dbReference type="Pfam" id="PF00069">
    <property type="entry name" value="Pkinase"/>
    <property type="match status" value="1"/>
</dbReference>
<dbReference type="Gene3D" id="3.30.200.20">
    <property type="entry name" value="Phosphorylase Kinase, domain 1"/>
    <property type="match status" value="1"/>
</dbReference>
<feature type="compositionally biased region" description="Polar residues" evidence="15">
    <location>
        <begin position="374"/>
        <end position="386"/>
    </location>
</feature>
<feature type="compositionally biased region" description="Polar residues" evidence="15">
    <location>
        <begin position="975"/>
        <end position="991"/>
    </location>
</feature>
<dbReference type="PROSITE" id="PS50011">
    <property type="entry name" value="PROTEIN_KINASE_DOM"/>
    <property type="match status" value="1"/>
</dbReference>
<dbReference type="PANTHER" id="PTHR24348">
    <property type="entry name" value="SERINE/THREONINE-PROTEIN KINASE UNC-51-RELATED"/>
    <property type="match status" value="1"/>
</dbReference>
<keyword evidence="3" id="KW-0723">Serine/threonine-protein kinase</keyword>
<keyword evidence="4 17" id="KW-0808">Transferase</keyword>
<organism evidence="17 18">
    <name type="scientific">Coniosporium apollinis</name>
    <dbReference type="NCBI Taxonomy" id="61459"/>
    <lineage>
        <taxon>Eukaryota</taxon>
        <taxon>Fungi</taxon>
        <taxon>Dikarya</taxon>
        <taxon>Ascomycota</taxon>
        <taxon>Pezizomycotina</taxon>
        <taxon>Dothideomycetes</taxon>
        <taxon>Dothideomycetes incertae sedis</taxon>
        <taxon>Coniosporium</taxon>
    </lineage>
</organism>